<dbReference type="Gene3D" id="3.90.1720.10">
    <property type="entry name" value="endopeptidase domain like (from Nostoc punctiforme)"/>
    <property type="match status" value="1"/>
</dbReference>
<protein>
    <recommendedName>
        <fullName evidence="2">palmitoyl-protein hydrolase</fullName>
        <ecNumber evidence="2">3.1.2.22</ecNumber>
    </recommendedName>
</protein>
<sequence>MGLLRRNSLNIGRWFPAGKQETAAVAPATGPGGPTRGSFGSSVAIQKLRESKWFDAGEERIFCAVIENGFIVEVRRQTDPGDSWFGVVSIELKKSPKPTAEHVKIYSVRMKENEKKPMKVYCVTLSNLWQQGHQLRINNVADRTKKAHPEKDILAQIKYASKCQMAFHNSQHFAEFCRYGDRPQDSRKRQISDCAKWGGLNMGATLIFMEMQKKQKSLSHYFGELCCLFCCPPLPGRIAAKLAFLPPEPTYNLTPIDESKAKYLLSFNERAEWPYSEREKENVEGFFTRTSRGNKLSCIYVKCTPTAKYTLLFSHGNAVDLGQMSSFYLGLGLRINCNIFSYDYSGYGMSGGKPSEKNLYADIDAAWHSLRTRFGVSPENIILYGQSIGTVPTVDLAARYEVGAVILHSPLMSGMRVAFPNTKRTWFFDVFPSIDKVSKITSPVLVIHGTEDEVIDFSHGLSIYEKCPKAVEPLWVEGAGHNDVELYNQYLDRLKKFIAVDSIRKELASYENPYQAQVVAGGVRKKPTKRNASTESLDLFEKCPPEECSCGLFSPSSINGGKGCRKCSACDNGTSKSVPSTIQQKKHNSSKFKDASTSPKSSSPLKAIAKECRSPKLEAATDTKFDFNFSPKTESHYRRLSSLSINSSSGKHVATSPMKQAAGTATTLASSASSSPKLSPQKLTPMRTLEKSNSLGDSKPPRLLRNTRSLSPRPPVRHQHSIMVSDENDIISVKLSPNEEYDDENAKRRDSAKKLEVVEQQVNDGGRADSTTRVKANANGEKVKKLGDCLKSANNNRSTSCLVYVPSDPWTRMSASNSPLPSAKQQKSKTLDNSAKAYGKPSLDYMKNSDPWVWRSNVNLPERVAKGAKKRNAAALPHQTKSLTSTISRDDSEVSDRQSKLCQQQSLGRFEKTLTIPGVDGSFDARKKITRPKLQRSKSPSFYEDFFQQPTTGGVDTNKSPQTGSLSLAKNKSVSSLKIEKNTSNSNLNGHGGGSSGAGSGLISNTTTNTSSNNTSNSGSFSSYNGNGSPTARKQPSPKLSIPPASQHLSSPAKHGQPAATNHHQQHQESTKVSLNLLNPNMLQPRHSFSTPSQKDDELQLNIRRLSEQMNKYSHSSAFPSPPAFLNDTILHQQVASSNKKVGGSGSSLT</sequence>
<evidence type="ECO:0000256" key="8">
    <source>
        <dbReference type="ARBA" id="ARBA00038397"/>
    </source>
</evidence>
<evidence type="ECO:0000256" key="5">
    <source>
        <dbReference type="ARBA" id="ARBA00023136"/>
    </source>
</evidence>
<evidence type="ECO:0000256" key="2">
    <source>
        <dbReference type="ARBA" id="ARBA00012423"/>
    </source>
</evidence>
<feature type="compositionally biased region" description="Low complexity" evidence="11">
    <location>
        <begin position="1001"/>
        <end position="1029"/>
    </location>
</feature>
<evidence type="ECO:0000256" key="10">
    <source>
        <dbReference type="ARBA" id="ARBA00047337"/>
    </source>
</evidence>
<feature type="region of interest" description="Disordered" evidence="11">
    <location>
        <begin position="921"/>
        <end position="1072"/>
    </location>
</feature>
<keyword evidence="4" id="KW-0378">Hydrolase</keyword>
<dbReference type="EnsemblMetazoa" id="AEPI003893-RA">
    <property type="protein sequence ID" value="AEPI003893-PA"/>
    <property type="gene ID" value="AEPI003893"/>
</dbReference>
<feature type="compositionally biased region" description="Basic and acidic residues" evidence="11">
    <location>
        <begin position="744"/>
        <end position="753"/>
    </location>
</feature>
<dbReference type="InterPro" id="IPR029058">
    <property type="entry name" value="AB_hydrolase_fold"/>
</dbReference>
<evidence type="ECO:0000256" key="4">
    <source>
        <dbReference type="ARBA" id="ARBA00022801"/>
    </source>
</evidence>
<dbReference type="PANTHER" id="PTHR12277:SF81">
    <property type="entry name" value="PROTEIN ABHD13"/>
    <property type="match status" value="1"/>
</dbReference>
<name>A0A182PAD9_9DIPT</name>
<dbReference type="PANTHER" id="PTHR12277">
    <property type="entry name" value="ALPHA/BETA HYDROLASE DOMAIN-CONTAINING PROTEIN"/>
    <property type="match status" value="1"/>
</dbReference>
<evidence type="ECO:0000313" key="13">
    <source>
        <dbReference type="Proteomes" id="UP000075885"/>
    </source>
</evidence>
<keyword evidence="7" id="KW-0449">Lipoprotein</keyword>
<comment type="catalytic activity">
    <reaction evidence="10">
        <text>S-hexadecanoyl-L-cysteinyl-[protein] + H2O = L-cysteinyl-[protein] + hexadecanoate + H(+)</text>
        <dbReference type="Rhea" id="RHEA:19233"/>
        <dbReference type="Rhea" id="RHEA-COMP:10131"/>
        <dbReference type="Rhea" id="RHEA-COMP:11032"/>
        <dbReference type="ChEBI" id="CHEBI:7896"/>
        <dbReference type="ChEBI" id="CHEBI:15377"/>
        <dbReference type="ChEBI" id="CHEBI:15378"/>
        <dbReference type="ChEBI" id="CHEBI:29950"/>
        <dbReference type="ChEBI" id="CHEBI:74151"/>
        <dbReference type="EC" id="3.1.2.22"/>
    </reaction>
</comment>
<organism evidence="12 13">
    <name type="scientific">Anopheles epiroticus</name>
    <dbReference type="NCBI Taxonomy" id="199890"/>
    <lineage>
        <taxon>Eukaryota</taxon>
        <taxon>Metazoa</taxon>
        <taxon>Ecdysozoa</taxon>
        <taxon>Arthropoda</taxon>
        <taxon>Hexapoda</taxon>
        <taxon>Insecta</taxon>
        <taxon>Pterygota</taxon>
        <taxon>Neoptera</taxon>
        <taxon>Endopterygota</taxon>
        <taxon>Diptera</taxon>
        <taxon>Nematocera</taxon>
        <taxon>Culicoidea</taxon>
        <taxon>Culicidae</taxon>
        <taxon>Anophelinae</taxon>
        <taxon>Anopheles</taxon>
    </lineage>
</organism>
<feature type="compositionally biased region" description="Polar residues" evidence="11">
    <location>
        <begin position="948"/>
        <end position="976"/>
    </location>
</feature>
<feature type="compositionally biased region" description="Polar residues" evidence="11">
    <location>
        <begin position="595"/>
        <end position="604"/>
    </location>
</feature>
<feature type="compositionally biased region" description="Polar residues" evidence="11">
    <location>
        <begin position="813"/>
        <end position="825"/>
    </location>
</feature>
<keyword evidence="13" id="KW-1185">Reference proteome</keyword>
<reference evidence="12" key="2">
    <citation type="submission" date="2020-05" db="UniProtKB">
        <authorList>
            <consortium name="EnsemblMetazoa"/>
        </authorList>
    </citation>
    <scope>IDENTIFICATION</scope>
    <source>
        <strain evidence="12">Epiroticus2</strain>
    </source>
</reference>
<feature type="compositionally biased region" description="Gly residues" evidence="11">
    <location>
        <begin position="990"/>
        <end position="1000"/>
    </location>
</feature>
<feature type="region of interest" description="Disordered" evidence="11">
    <location>
        <begin position="733"/>
        <end position="753"/>
    </location>
</feature>
<keyword evidence="3" id="KW-1003">Cell membrane</keyword>
<dbReference type="AlphaFoldDB" id="A0A182PAD9"/>
<evidence type="ECO:0000256" key="7">
    <source>
        <dbReference type="ARBA" id="ARBA00023288"/>
    </source>
</evidence>
<comment type="subcellular location">
    <subcellularLocation>
        <location evidence="1">Cell membrane</location>
    </subcellularLocation>
    <subcellularLocation>
        <location evidence="9">Endomembrane system</location>
        <topology evidence="9">Lipid-anchor</topology>
        <orientation evidence="9">Cytoplasmic side</orientation>
    </subcellularLocation>
</comment>
<evidence type="ECO:0000313" key="12">
    <source>
        <dbReference type="EnsemblMetazoa" id="AEPI003893-PA"/>
    </source>
</evidence>
<accession>A0A182PAD9</accession>
<dbReference type="EC" id="3.1.2.22" evidence="2"/>
<feature type="compositionally biased region" description="Polar residues" evidence="11">
    <location>
        <begin position="573"/>
        <end position="583"/>
    </location>
</feature>
<dbReference type="Proteomes" id="UP000075885">
    <property type="component" value="Unassembled WGS sequence"/>
</dbReference>
<feature type="region of interest" description="Disordered" evidence="11">
    <location>
        <begin position="647"/>
        <end position="721"/>
    </location>
</feature>
<feature type="region of interest" description="Disordered" evidence="11">
    <location>
        <begin position="813"/>
        <end position="833"/>
    </location>
</feature>
<dbReference type="Gene3D" id="3.40.50.1820">
    <property type="entry name" value="alpha/beta hydrolase"/>
    <property type="match status" value="1"/>
</dbReference>
<keyword evidence="5" id="KW-0472">Membrane</keyword>
<dbReference type="FunFam" id="3.40.50.1820:FF:000008">
    <property type="entry name" value="Alpha/beta hydrolase domain-containing protein 17B"/>
    <property type="match status" value="1"/>
</dbReference>
<dbReference type="VEuPathDB" id="VectorBase:AEPI003893"/>
<dbReference type="SUPFAM" id="SSF53474">
    <property type="entry name" value="alpha/beta-Hydrolases"/>
    <property type="match status" value="1"/>
</dbReference>
<evidence type="ECO:0000256" key="9">
    <source>
        <dbReference type="ARBA" id="ARBA00046278"/>
    </source>
</evidence>
<evidence type="ECO:0000256" key="3">
    <source>
        <dbReference type="ARBA" id="ARBA00022475"/>
    </source>
</evidence>
<reference evidence="13" key="1">
    <citation type="submission" date="2013-03" db="EMBL/GenBank/DDBJ databases">
        <title>The Genome Sequence of Anopheles epiroticus epiroticus2.</title>
        <authorList>
            <consortium name="The Broad Institute Genomics Platform"/>
            <person name="Neafsey D.E."/>
            <person name="Howell P."/>
            <person name="Walker B."/>
            <person name="Young S.K."/>
            <person name="Zeng Q."/>
            <person name="Gargeya S."/>
            <person name="Fitzgerald M."/>
            <person name="Haas B."/>
            <person name="Abouelleil A."/>
            <person name="Allen A.W."/>
            <person name="Alvarado L."/>
            <person name="Arachchi H.M."/>
            <person name="Berlin A.M."/>
            <person name="Chapman S.B."/>
            <person name="Gainer-Dewar J."/>
            <person name="Goldberg J."/>
            <person name="Griggs A."/>
            <person name="Gujja S."/>
            <person name="Hansen M."/>
            <person name="Howarth C."/>
            <person name="Imamovic A."/>
            <person name="Ireland A."/>
            <person name="Larimer J."/>
            <person name="McCowan C."/>
            <person name="Murphy C."/>
            <person name="Pearson M."/>
            <person name="Poon T.W."/>
            <person name="Priest M."/>
            <person name="Roberts A."/>
            <person name="Saif S."/>
            <person name="Shea T."/>
            <person name="Sisk P."/>
            <person name="Sykes S."/>
            <person name="Wortman J."/>
            <person name="Nusbaum C."/>
            <person name="Birren B."/>
        </authorList>
    </citation>
    <scope>NUCLEOTIDE SEQUENCE [LARGE SCALE GENOMIC DNA]</scope>
    <source>
        <strain evidence="13">Epiroticus2</strain>
    </source>
</reference>
<evidence type="ECO:0000256" key="11">
    <source>
        <dbReference type="SAM" id="MobiDB-lite"/>
    </source>
</evidence>
<feature type="region of interest" description="Disordered" evidence="11">
    <location>
        <begin position="573"/>
        <end position="605"/>
    </location>
</feature>
<feature type="compositionally biased region" description="Low complexity" evidence="11">
    <location>
        <begin position="665"/>
        <end position="685"/>
    </location>
</feature>
<dbReference type="GO" id="GO:0008474">
    <property type="term" value="F:palmitoyl-(protein) hydrolase activity"/>
    <property type="evidence" value="ECO:0007669"/>
    <property type="project" value="UniProtKB-EC"/>
</dbReference>
<dbReference type="GO" id="GO:0010008">
    <property type="term" value="C:endosome membrane"/>
    <property type="evidence" value="ECO:0007669"/>
    <property type="project" value="TreeGrafter"/>
</dbReference>
<comment type="similarity">
    <text evidence="8">Belongs to the AB hydrolase superfamily. ABHD17 family.</text>
</comment>
<evidence type="ECO:0000256" key="6">
    <source>
        <dbReference type="ARBA" id="ARBA00023139"/>
    </source>
</evidence>
<evidence type="ECO:0000256" key="1">
    <source>
        <dbReference type="ARBA" id="ARBA00004236"/>
    </source>
</evidence>
<dbReference type="GO" id="GO:0005886">
    <property type="term" value="C:plasma membrane"/>
    <property type="evidence" value="ECO:0007669"/>
    <property type="project" value="UniProtKB-SubCell"/>
</dbReference>
<feature type="region of interest" description="Disordered" evidence="11">
    <location>
        <begin position="868"/>
        <end position="894"/>
    </location>
</feature>
<dbReference type="STRING" id="199890.A0A182PAD9"/>
<keyword evidence="6" id="KW-0564">Palmitate</keyword>
<proteinExistence type="inferred from homology"/>